<protein>
    <submittedName>
        <fullName evidence="3">Copper-binding protein</fullName>
    </submittedName>
</protein>
<name>A0ABV7AR51_9GAMM</name>
<evidence type="ECO:0000313" key="3">
    <source>
        <dbReference type="EMBL" id="MFC2971969.1"/>
    </source>
</evidence>
<dbReference type="EMBL" id="JBHRSJ010000012">
    <property type="protein sequence ID" value="MFC2971969.1"/>
    <property type="molecule type" value="Genomic_DNA"/>
</dbReference>
<evidence type="ECO:0000256" key="2">
    <source>
        <dbReference type="SAM" id="SignalP"/>
    </source>
</evidence>
<keyword evidence="2" id="KW-0732">Signal</keyword>
<dbReference type="RefSeq" id="WP_377813589.1">
    <property type="nucleotide sequence ID" value="NZ_JBHRSJ010000012.1"/>
</dbReference>
<reference evidence="4" key="1">
    <citation type="journal article" date="2019" name="Int. J. Syst. Evol. Microbiol.">
        <title>The Global Catalogue of Microorganisms (GCM) 10K type strain sequencing project: providing services to taxonomists for standard genome sequencing and annotation.</title>
        <authorList>
            <consortium name="The Broad Institute Genomics Platform"/>
            <consortium name="The Broad Institute Genome Sequencing Center for Infectious Disease"/>
            <person name="Wu L."/>
            <person name="Ma J."/>
        </authorList>
    </citation>
    <scope>NUCLEOTIDE SEQUENCE [LARGE SCALE GENOMIC DNA]</scope>
    <source>
        <strain evidence="4">KCTC 62195</strain>
    </source>
</reference>
<dbReference type="InterPro" id="IPR042230">
    <property type="entry name" value="CusF_sf"/>
</dbReference>
<proteinExistence type="predicted"/>
<keyword evidence="4" id="KW-1185">Reference proteome</keyword>
<feature type="chain" id="PRO_5046044698" evidence="2">
    <location>
        <begin position="20"/>
        <end position="115"/>
    </location>
</feature>
<dbReference type="Pfam" id="PF11604">
    <property type="entry name" value="CusF_Ec"/>
    <property type="match status" value="1"/>
</dbReference>
<evidence type="ECO:0000313" key="4">
    <source>
        <dbReference type="Proteomes" id="UP001595457"/>
    </source>
</evidence>
<sequence>MKPMLIASLTLILGQTALAAEPMSMSPERPGTHAGPAAEAAPSARASGTVRAIDTVKGRVTLAHGAVPSLHWPAMTMDFAATPEQLQGLKVGDRVEFEFHAEGMNARILSIRPAP</sequence>
<accession>A0ABV7AR51</accession>
<evidence type="ECO:0000256" key="1">
    <source>
        <dbReference type="SAM" id="MobiDB-lite"/>
    </source>
</evidence>
<feature type="signal peptide" evidence="2">
    <location>
        <begin position="1"/>
        <end position="19"/>
    </location>
</feature>
<dbReference type="Gene3D" id="2.40.50.320">
    <property type="entry name" value="Copper binding periplasmic protein CusF"/>
    <property type="match status" value="1"/>
</dbReference>
<gene>
    <name evidence="3" type="ORF">ACFOJE_07045</name>
</gene>
<feature type="region of interest" description="Disordered" evidence="1">
    <location>
        <begin position="22"/>
        <end position="46"/>
    </location>
</feature>
<organism evidence="3 4">
    <name type="scientific">Azotobacter bryophylli</name>
    <dbReference type="NCBI Taxonomy" id="1986537"/>
    <lineage>
        <taxon>Bacteria</taxon>
        <taxon>Pseudomonadati</taxon>
        <taxon>Pseudomonadota</taxon>
        <taxon>Gammaproteobacteria</taxon>
        <taxon>Pseudomonadales</taxon>
        <taxon>Pseudomonadaceae</taxon>
        <taxon>Azotobacter</taxon>
    </lineage>
</organism>
<dbReference type="Proteomes" id="UP001595457">
    <property type="component" value="Unassembled WGS sequence"/>
</dbReference>
<feature type="compositionally biased region" description="Low complexity" evidence="1">
    <location>
        <begin position="34"/>
        <end position="46"/>
    </location>
</feature>
<comment type="caution">
    <text evidence="3">The sequence shown here is derived from an EMBL/GenBank/DDBJ whole genome shotgun (WGS) entry which is preliminary data.</text>
</comment>
<dbReference type="InterPro" id="IPR021647">
    <property type="entry name" value="CusF_Ec"/>
</dbReference>